<dbReference type="EMBL" id="BBMS01000093">
    <property type="protein sequence ID" value="GAL30386.1"/>
    <property type="molecule type" value="Genomic_DNA"/>
</dbReference>
<keyword evidence="4" id="KW-1185">Reference proteome</keyword>
<reference evidence="4" key="1">
    <citation type="submission" date="2014-09" db="EMBL/GenBank/DDBJ databases">
        <title>Vibrio variabilis JCM 19239. (C206) whole genome shotgun sequence.</title>
        <authorList>
            <person name="Sawabe T."/>
            <person name="Meirelles P."/>
            <person name="Nakanishi M."/>
            <person name="Sayaka M."/>
            <person name="Hattori M."/>
            <person name="Ohkuma M."/>
        </authorList>
    </citation>
    <scope>NUCLEOTIDE SEQUENCE [LARGE SCALE GENOMIC DNA]</scope>
    <source>
        <strain evidence="4">JCM 19239</strain>
    </source>
</reference>
<evidence type="ECO:0000313" key="4">
    <source>
        <dbReference type="Proteomes" id="UP000029223"/>
    </source>
</evidence>
<accession>A0ABQ0JNP5</accession>
<evidence type="ECO:0000256" key="2">
    <source>
        <dbReference type="SAM" id="MobiDB-lite"/>
    </source>
</evidence>
<keyword evidence="1" id="KW-0175">Coiled coil</keyword>
<sequence length="358" mass="39887">MIAPTSTAQLITRQNLDQRKELARQQLQDLYQQQQVQQQELDNRVANTPIGGINQALQGMVNALTAPERRRQEQANLDARNALLAEQQAYERSRDERDFDATQQYRQQELSLREASNRANAQRQSQQDNQLRNVQLVTQPDGSVVYVGYNPTTNSSEIIPTDATRRNGGNGGRGGNTKLSGAEAMDELEQWQVDNPDATRNDFDLKLADMNIDADVRNVLGGRGALTDQYETATDLFYRDNNINSVTDKKVLDNSQKRFNDIEGTYGKTVTGAMIDQFSNATDNPMFGSPEQQVYRNDKEANAAIDGLVDSLQFTAGDQTYSYDQLKAEYDKNIEAGESGSFDDYLQAVGATPTFGGN</sequence>
<protein>
    <submittedName>
        <fullName evidence="3">Uncharacterized protein</fullName>
    </submittedName>
</protein>
<proteinExistence type="predicted"/>
<comment type="caution">
    <text evidence="3">The sequence shown here is derived from an EMBL/GenBank/DDBJ whole genome shotgun (WGS) entry which is preliminary data.</text>
</comment>
<organism evidence="3 4">
    <name type="scientific">Vibrio variabilis</name>
    <dbReference type="NCBI Taxonomy" id="990271"/>
    <lineage>
        <taxon>Bacteria</taxon>
        <taxon>Pseudomonadati</taxon>
        <taxon>Pseudomonadota</taxon>
        <taxon>Gammaproteobacteria</taxon>
        <taxon>Vibrionales</taxon>
        <taxon>Vibrionaceae</taxon>
        <taxon>Vibrio</taxon>
    </lineage>
</organism>
<gene>
    <name evidence="3" type="ORF">JCM19239_5303</name>
</gene>
<feature type="compositionally biased region" description="Polar residues" evidence="2">
    <location>
        <begin position="117"/>
        <end position="133"/>
    </location>
</feature>
<evidence type="ECO:0000313" key="3">
    <source>
        <dbReference type="EMBL" id="GAL30386.1"/>
    </source>
</evidence>
<feature type="region of interest" description="Disordered" evidence="2">
    <location>
        <begin position="156"/>
        <end position="175"/>
    </location>
</feature>
<evidence type="ECO:0000256" key="1">
    <source>
        <dbReference type="SAM" id="Coils"/>
    </source>
</evidence>
<feature type="coiled-coil region" evidence="1">
    <location>
        <begin position="13"/>
        <end position="44"/>
    </location>
</feature>
<dbReference type="Proteomes" id="UP000029223">
    <property type="component" value="Unassembled WGS sequence"/>
</dbReference>
<name>A0ABQ0JNP5_9VIBR</name>
<feature type="region of interest" description="Disordered" evidence="2">
    <location>
        <begin position="112"/>
        <end position="133"/>
    </location>
</feature>